<keyword evidence="5" id="KW-1185">Reference proteome</keyword>
<dbReference type="SMART" id="SM00355">
    <property type="entry name" value="ZnF_C2H2"/>
    <property type="match status" value="1"/>
</dbReference>
<feature type="compositionally biased region" description="Polar residues" evidence="2">
    <location>
        <begin position="320"/>
        <end position="329"/>
    </location>
</feature>
<feature type="region of interest" description="Disordered" evidence="2">
    <location>
        <begin position="117"/>
        <end position="162"/>
    </location>
</feature>
<dbReference type="AlphaFoldDB" id="A0A0L0G504"/>
<evidence type="ECO:0000313" key="5">
    <source>
        <dbReference type="Proteomes" id="UP000054560"/>
    </source>
</evidence>
<evidence type="ECO:0000256" key="1">
    <source>
        <dbReference type="PROSITE-ProRule" id="PRU00042"/>
    </source>
</evidence>
<keyword evidence="1" id="KW-0479">Metal-binding</keyword>
<dbReference type="InterPro" id="IPR013087">
    <property type="entry name" value="Znf_C2H2_type"/>
</dbReference>
<dbReference type="GeneID" id="25904269"/>
<keyword evidence="1" id="KW-0863">Zinc-finger</keyword>
<accession>A0A0L0G504</accession>
<dbReference type="PROSITE" id="PS00028">
    <property type="entry name" value="ZINC_FINGER_C2H2_1"/>
    <property type="match status" value="1"/>
</dbReference>
<dbReference type="GO" id="GO:0008270">
    <property type="term" value="F:zinc ion binding"/>
    <property type="evidence" value="ECO:0007669"/>
    <property type="project" value="UniProtKB-KW"/>
</dbReference>
<dbReference type="Gene3D" id="3.30.160.60">
    <property type="entry name" value="Classic Zinc Finger"/>
    <property type="match status" value="1"/>
</dbReference>
<protein>
    <recommendedName>
        <fullName evidence="3">C2H2-type domain-containing protein</fullName>
    </recommendedName>
</protein>
<feature type="compositionally biased region" description="Low complexity" evidence="2">
    <location>
        <begin position="305"/>
        <end position="319"/>
    </location>
</feature>
<feature type="compositionally biased region" description="Low complexity" evidence="2">
    <location>
        <begin position="153"/>
        <end position="162"/>
    </location>
</feature>
<keyword evidence="1" id="KW-0862">Zinc</keyword>
<dbReference type="PROSITE" id="PS50157">
    <property type="entry name" value="ZINC_FINGER_C2H2_2"/>
    <property type="match status" value="1"/>
</dbReference>
<dbReference type="EMBL" id="KQ241795">
    <property type="protein sequence ID" value="KNC84004.1"/>
    <property type="molecule type" value="Genomic_DNA"/>
</dbReference>
<organism evidence="4 5">
    <name type="scientific">Sphaeroforma arctica JP610</name>
    <dbReference type="NCBI Taxonomy" id="667725"/>
    <lineage>
        <taxon>Eukaryota</taxon>
        <taxon>Ichthyosporea</taxon>
        <taxon>Ichthyophonida</taxon>
        <taxon>Sphaeroforma</taxon>
    </lineage>
</organism>
<dbReference type="Proteomes" id="UP000054560">
    <property type="component" value="Unassembled WGS sequence"/>
</dbReference>
<feature type="domain" description="C2H2-type" evidence="3">
    <location>
        <begin position="87"/>
        <end position="113"/>
    </location>
</feature>
<feature type="compositionally biased region" description="Basic and acidic residues" evidence="2">
    <location>
        <begin position="117"/>
        <end position="128"/>
    </location>
</feature>
<reference evidence="4 5" key="1">
    <citation type="submission" date="2011-02" db="EMBL/GenBank/DDBJ databases">
        <title>The Genome Sequence of Sphaeroforma arctica JP610.</title>
        <authorList>
            <consortium name="The Broad Institute Genome Sequencing Platform"/>
            <person name="Russ C."/>
            <person name="Cuomo C."/>
            <person name="Young S.K."/>
            <person name="Zeng Q."/>
            <person name="Gargeya S."/>
            <person name="Alvarado L."/>
            <person name="Berlin A."/>
            <person name="Chapman S.B."/>
            <person name="Chen Z."/>
            <person name="Freedman E."/>
            <person name="Gellesch M."/>
            <person name="Goldberg J."/>
            <person name="Griggs A."/>
            <person name="Gujja S."/>
            <person name="Heilman E."/>
            <person name="Heiman D."/>
            <person name="Howarth C."/>
            <person name="Mehta T."/>
            <person name="Neiman D."/>
            <person name="Pearson M."/>
            <person name="Roberts A."/>
            <person name="Saif S."/>
            <person name="Shea T."/>
            <person name="Shenoy N."/>
            <person name="Sisk P."/>
            <person name="Stolte C."/>
            <person name="Sykes S."/>
            <person name="White J."/>
            <person name="Yandava C."/>
            <person name="Burger G."/>
            <person name="Gray M.W."/>
            <person name="Holland P.W.H."/>
            <person name="King N."/>
            <person name="Lang F.B.F."/>
            <person name="Roger A.J."/>
            <person name="Ruiz-Trillo I."/>
            <person name="Haas B."/>
            <person name="Nusbaum C."/>
            <person name="Birren B."/>
        </authorList>
    </citation>
    <scope>NUCLEOTIDE SEQUENCE [LARGE SCALE GENOMIC DNA]</scope>
    <source>
        <strain evidence="4 5">JP610</strain>
    </source>
</reference>
<evidence type="ECO:0000313" key="4">
    <source>
        <dbReference type="EMBL" id="KNC84004.1"/>
    </source>
</evidence>
<sequence length="379" mass="41204">MTLTPDTNMPASCMIPLTDTNGAEKLSNSTSLKSFTLNMPSRPQQQRVLPAGPIGYPLFQPALNSPILDGSKRPRARRTFKQLKREVQCTVEGCTRRYATSSSLQTHMRIKHADILAEMPPKKGDSAKSRKTVPPSPVARDRAPQSPYSRIRPSVSGPSLPSLNPPLRSFSFDCGTGKRTDGVLFSGSGLNINSMEAFDMSQFTGAINTPSLDSFDLPTSPMANYGTTHPMLIAHPVQPQMLSQRATPIPPMHPHPLGMVMSQQSIFASPQPIPRMSMASHSHNFDMRPILRQQSTYTEFSSCRSIHTPTSSITPTPSIVSRSMSMNDSETPDTDLLEGNDIDLASFPGLFGHLEFDSLFSSEQEGGEKGSVSPSSLAA</sequence>
<evidence type="ECO:0000259" key="3">
    <source>
        <dbReference type="PROSITE" id="PS50157"/>
    </source>
</evidence>
<gene>
    <name evidence="4" type="ORF">SARC_03765</name>
</gene>
<name>A0A0L0G504_9EUKA</name>
<proteinExistence type="predicted"/>
<dbReference type="RefSeq" id="XP_014157906.1">
    <property type="nucleotide sequence ID" value="XM_014302431.1"/>
</dbReference>
<evidence type="ECO:0000256" key="2">
    <source>
        <dbReference type="SAM" id="MobiDB-lite"/>
    </source>
</evidence>
<feature type="region of interest" description="Disordered" evidence="2">
    <location>
        <begin position="303"/>
        <end position="334"/>
    </location>
</feature>